<evidence type="ECO:0008006" key="3">
    <source>
        <dbReference type="Google" id="ProtNLM"/>
    </source>
</evidence>
<dbReference type="EMBL" id="CP047341">
    <property type="protein sequence ID" value="QIF92311.1"/>
    <property type="molecule type" value="Genomic_DNA"/>
</dbReference>
<gene>
    <name evidence="1" type="ORF">GTH23_19910</name>
</gene>
<keyword evidence="1" id="KW-0614">Plasmid</keyword>
<name>A0ABX6JSY1_9GAMM</name>
<dbReference type="Proteomes" id="UP000501338">
    <property type="component" value="Plasmid pZF1-cfr"/>
</dbReference>
<reference evidence="1 2" key="1">
    <citation type="submission" date="2020-01" db="EMBL/GenBank/DDBJ databases">
        <title>The genomic epidemiology of tigecycline resistance gene tet(X) variants in a swine farm in China.</title>
        <authorList>
            <person name="Peng K."/>
            <person name="Li R."/>
        </authorList>
    </citation>
    <scope>NUCLEOTIDE SEQUENCE [LARGE SCALE GENOMIC DNA]</scope>
    <source>
        <strain evidence="1 2">ZF1</strain>
        <plasmid evidence="2">pzf1-cfr</plasmid>
    </source>
</reference>
<keyword evidence="2" id="KW-1185">Reference proteome</keyword>
<evidence type="ECO:0000313" key="1">
    <source>
        <dbReference type="EMBL" id="QIF92311.1"/>
    </source>
</evidence>
<organism evidence="1 2">
    <name type="scientific">Proteus terrae subsp. cibarius</name>
    <dbReference type="NCBI Taxonomy" id="626774"/>
    <lineage>
        <taxon>Bacteria</taxon>
        <taxon>Pseudomonadati</taxon>
        <taxon>Pseudomonadota</taxon>
        <taxon>Gammaproteobacteria</taxon>
        <taxon>Enterobacterales</taxon>
        <taxon>Morganellaceae</taxon>
        <taxon>Proteus</taxon>
    </lineage>
</organism>
<dbReference type="RefSeq" id="WP_156734529.1">
    <property type="nucleotide sequence ID" value="NZ_CP045009.1"/>
</dbReference>
<evidence type="ECO:0000313" key="2">
    <source>
        <dbReference type="Proteomes" id="UP000501338"/>
    </source>
</evidence>
<accession>A0ABX6JSY1</accession>
<sequence length="60" mass="7107">MRNKKARKPNEPFNIPAFHESVRIEYEAGLLTLHEVAIEFCKANWTPYVDIEYTKKWLGL</sequence>
<geneLocation type="plasmid" evidence="2">
    <name>pzf1-cfr</name>
</geneLocation>
<proteinExistence type="predicted"/>
<protein>
    <recommendedName>
        <fullName evidence="3">Phage protein</fullName>
    </recommendedName>
</protein>